<accession>A0A516GZL5</accession>
<dbReference type="AlphaFoldDB" id="A0A516GZL5"/>
<organism evidence="1 2">
    <name type="scientific">Ferrovibrio terrae</name>
    <dbReference type="NCBI Taxonomy" id="2594003"/>
    <lineage>
        <taxon>Bacteria</taxon>
        <taxon>Pseudomonadati</taxon>
        <taxon>Pseudomonadota</taxon>
        <taxon>Alphaproteobacteria</taxon>
        <taxon>Rhodospirillales</taxon>
        <taxon>Rhodospirillaceae</taxon>
        <taxon>Ferrovibrio</taxon>
    </lineage>
</organism>
<reference evidence="1 2" key="1">
    <citation type="submission" date="2019-07" db="EMBL/GenBank/DDBJ databases">
        <title>Genome sequencing for Ferrovibrio sp. K5.</title>
        <authorList>
            <person name="Park S.-J."/>
        </authorList>
    </citation>
    <scope>NUCLEOTIDE SEQUENCE [LARGE SCALE GENOMIC DNA]</scope>
    <source>
        <strain evidence="1 2">K5</strain>
    </source>
</reference>
<dbReference type="EMBL" id="CP041636">
    <property type="protein sequence ID" value="QDO96780.1"/>
    <property type="molecule type" value="Genomic_DNA"/>
</dbReference>
<evidence type="ECO:0008006" key="3">
    <source>
        <dbReference type="Google" id="ProtNLM"/>
    </source>
</evidence>
<keyword evidence="2" id="KW-1185">Reference proteome</keyword>
<sequence>MSKPLLLLAAPSHESRDKAAHLRAAAESLGVPARIIVGDRSEVVEAMAGDEAIVLAIACSDALTLVAARLNERHGCGGLSVGLINQLADKATGIPLLSQIFDLPLLPQCLPLTPEDIFGWLWSGPIIVKPTRSSGGWSPRPWGYRRFNSKDHFMRWLREEGLQTPFFAEQRQPQALGPALLQAALDGSCTEGAMLLLTASQMHVIYRSHGYFELTGAGSVDGPRWRRACFHNNAAPDLIENLPHLDRLRRRDPAWGRGIMNVHGIRGPDGLHLIDINLRLTTTWDWVAGVADPTAHRRLLAALLFDAPLDLPLPAPVTVIDLVNGDPRRRIAAVEHLPVPPHILPVRLTAEDCGSPVGGFDKAGVMPCFVTLGADLATCTADAERFRAGIRLHYADEIAR</sequence>
<gene>
    <name evidence="1" type="ORF">FNB15_05580</name>
</gene>
<proteinExistence type="predicted"/>
<dbReference type="RefSeq" id="WP_144067761.1">
    <property type="nucleotide sequence ID" value="NZ_CP041636.1"/>
</dbReference>
<evidence type="ECO:0000313" key="1">
    <source>
        <dbReference type="EMBL" id="QDO96780.1"/>
    </source>
</evidence>
<protein>
    <recommendedName>
        <fullName evidence="3">ATP-grasp domain-containing protein</fullName>
    </recommendedName>
</protein>
<dbReference type="Proteomes" id="UP000317496">
    <property type="component" value="Chromosome"/>
</dbReference>
<evidence type="ECO:0000313" key="2">
    <source>
        <dbReference type="Proteomes" id="UP000317496"/>
    </source>
</evidence>
<dbReference type="KEGG" id="fer:FNB15_05580"/>
<name>A0A516GZL5_9PROT</name>